<reference evidence="1 2" key="1">
    <citation type="journal article" date="2014" name="Genome Biol. Evol.">
        <title>The secreted proteins of Achlya hypogyna and Thraustotheca clavata identify the ancestral oomycete secretome and reveal gene acquisitions by horizontal gene transfer.</title>
        <authorList>
            <person name="Misner I."/>
            <person name="Blouin N."/>
            <person name="Leonard G."/>
            <person name="Richards T.A."/>
            <person name="Lane C.E."/>
        </authorList>
    </citation>
    <scope>NUCLEOTIDE SEQUENCE [LARGE SCALE GENOMIC DNA]</scope>
    <source>
        <strain evidence="1 2">ATCC 34112</strain>
    </source>
</reference>
<dbReference type="OrthoDB" id="71084at2759"/>
<organism evidence="1 2">
    <name type="scientific">Thraustotheca clavata</name>
    <dbReference type="NCBI Taxonomy" id="74557"/>
    <lineage>
        <taxon>Eukaryota</taxon>
        <taxon>Sar</taxon>
        <taxon>Stramenopiles</taxon>
        <taxon>Oomycota</taxon>
        <taxon>Saprolegniomycetes</taxon>
        <taxon>Saprolegniales</taxon>
        <taxon>Achlyaceae</taxon>
        <taxon>Thraustotheca</taxon>
    </lineage>
</organism>
<keyword evidence="2" id="KW-1185">Reference proteome</keyword>
<dbReference type="Proteomes" id="UP000243217">
    <property type="component" value="Unassembled WGS sequence"/>
</dbReference>
<evidence type="ECO:0000313" key="2">
    <source>
        <dbReference type="Proteomes" id="UP000243217"/>
    </source>
</evidence>
<name>A0A1W0A9A3_9STRA</name>
<dbReference type="AlphaFoldDB" id="A0A1W0A9A3"/>
<sequence>MEVQRQEILEELMTLQHRTFQDLLMEHFKLMEAHIDVFGRHPLTKQPTKSVNKTAYEEKLVLGPNDNQFSAVVLDFCDDLVADDSTCTPTNFIQLMQMTGQNHTSFLPGDKMRICFIIEKSLESRNIGAVQRKQLYDAYQANVSVFVLWCQAPPNEVVSPNAPETVCVTIALQLLYTLPPTLPDHIPYVVQKLKSYIKEYKTQNLRILGNRTLKKIQPDAV</sequence>
<accession>A0A1W0A9A3</accession>
<comment type="caution">
    <text evidence="1">The sequence shown here is derived from an EMBL/GenBank/DDBJ whole genome shotgun (WGS) entry which is preliminary data.</text>
</comment>
<protein>
    <submittedName>
        <fullName evidence="1">Uncharacterized protein</fullName>
    </submittedName>
</protein>
<gene>
    <name evidence="1" type="ORF">THRCLA_01175</name>
</gene>
<dbReference type="EMBL" id="JNBS01000305">
    <property type="protein sequence ID" value="OQS06815.1"/>
    <property type="molecule type" value="Genomic_DNA"/>
</dbReference>
<proteinExistence type="predicted"/>
<evidence type="ECO:0000313" key="1">
    <source>
        <dbReference type="EMBL" id="OQS06815.1"/>
    </source>
</evidence>